<dbReference type="Gene3D" id="1.10.4040.10">
    <property type="entry name" value="Penicillinase repressor domain"/>
    <property type="match status" value="1"/>
</dbReference>
<dbReference type="Pfam" id="PF03965">
    <property type="entry name" value="Penicillinase_R"/>
    <property type="match status" value="1"/>
</dbReference>
<reference evidence="5" key="1">
    <citation type="submission" date="2022-12" db="EMBL/GenBank/DDBJ databases">
        <title>Clostridium sp. nov., isolated from industrial wastewater.</title>
        <authorList>
            <person name="Jiayan W."/>
        </authorList>
    </citation>
    <scope>NUCLEOTIDE SEQUENCE</scope>
    <source>
        <strain evidence="5">ZC22-4</strain>
    </source>
</reference>
<dbReference type="RefSeq" id="WP_268062641.1">
    <property type="nucleotide sequence ID" value="NZ_JAPQFJ010000022.1"/>
</dbReference>
<keyword evidence="6" id="KW-1185">Reference proteome</keyword>
<name>A0ABT4DD07_9CLOT</name>
<dbReference type="SUPFAM" id="SSF46785">
    <property type="entry name" value="Winged helix' DNA-binding domain"/>
    <property type="match status" value="1"/>
</dbReference>
<dbReference type="Proteomes" id="UP001144612">
    <property type="component" value="Unassembled WGS sequence"/>
</dbReference>
<keyword evidence="4" id="KW-0804">Transcription</keyword>
<evidence type="ECO:0000256" key="4">
    <source>
        <dbReference type="ARBA" id="ARBA00023163"/>
    </source>
</evidence>
<dbReference type="Gene3D" id="1.10.10.10">
    <property type="entry name" value="Winged helix-like DNA-binding domain superfamily/Winged helix DNA-binding domain"/>
    <property type="match status" value="1"/>
</dbReference>
<evidence type="ECO:0000256" key="3">
    <source>
        <dbReference type="ARBA" id="ARBA00023125"/>
    </source>
</evidence>
<gene>
    <name evidence="5" type="ORF">OW729_16425</name>
</gene>
<dbReference type="PIRSF" id="PIRSF019455">
    <property type="entry name" value="CopR_AtkY"/>
    <property type="match status" value="1"/>
</dbReference>
<keyword evidence="3" id="KW-0238">DNA-binding</keyword>
<keyword evidence="2" id="KW-0805">Transcription regulation</keyword>
<evidence type="ECO:0000313" key="6">
    <source>
        <dbReference type="Proteomes" id="UP001144612"/>
    </source>
</evidence>
<evidence type="ECO:0000256" key="2">
    <source>
        <dbReference type="ARBA" id="ARBA00023015"/>
    </source>
</evidence>
<comment type="similarity">
    <text evidence="1">Belongs to the BlaI transcriptional regulatory family.</text>
</comment>
<accession>A0ABT4DD07</accession>
<dbReference type="InterPro" id="IPR036390">
    <property type="entry name" value="WH_DNA-bd_sf"/>
</dbReference>
<sequence length="127" mass="14740">MSNIPKISDSEWQVMQVIWSKSPCTANQIVEGLSKITKWKPKTIKTLINRLVKKGIISYEVDKKDKKTYHYFPLFLQNQCIKAESKFFLDRVFNGSLNAMLANFLNESELSPEEIQELKDILDKKKG</sequence>
<protein>
    <submittedName>
        <fullName evidence="5">BlaI/MecI/CopY family transcriptional regulator</fullName>
    </submittedName>
</protein>
<evidence type="ECO:0000256" key="1">
    <source>
        <dbReference type="ARBA" id="ARBA00011046"/>
    </source>
</evidence>
<evidence type="ECO:0000313" key="5">
    <source>
        <dbReference type="EMBL" id="MCY6960204.1"/>
    </source>
</evidence>
<dbReference type="EMBL" id="JAPQFJ010000022">
    <property type="protein sequence ID" value="MCY6960204.1"/>
    <property type="molecule type" value="Genomic_DNA"/>
</dbReference>
<proteinExistence type="inferred from homology"/>
<comment type="caution">
    <text evidence="5">The sequence shown here is derived from an EMBL/GenBank/DDBJ whole genome shotgun (WGS) entry which is preliminary data.</text>
</comment>
<dbReference type="InterPro" id="IPR036388">
    <property type="entry name" value="WH-like_DNA-bd_sf"/>
</dbReference>
<organism evidence="5 6">
    <name type="scientific">Clostridium brassicae</name>
    <dbReference type="NCBI Taxonomy" id="2999072"/>
    <lineage>
        <taxon>Bacteria</taxon>
        <taxon>Bacillati</taxon>
        <taxon>Bacillota</taxon>
        <taxon>Clostridia</taxon>
        <taxon>Eubacteriales</taxon>
        <taxon>Clostridiaceae</taxon>
        <taxon>Clostridium</taxon>
    </lineage>
</organism>
<dbReference type="InterPro" id="IPR005650">
    <property type="entry name" value="BlaI_family"/>
</dbReference>